<gene>
    <name evidence="1" type="ORF">HPB49_004325</name>
</gene>
<accession>A0ACB8D2X8</accession>
<proteinExistence type="predicted"/>
<evidence type="ECO:0000313" key="2">
    <source>
        <dbReference type="Proteomes" id="UP000821865"/>
    </source>
</evidence>
<dbReference type="EMBL" id="CM023472">
    <property type="protein sequence ID" value="KAH7958693.1"/>
    <property type="molecule type" value="Genomic_DNA"/>
</dbReference>
<dbReference type="Proteomes" id="UP000821865">
    <property type="component" value="Chromosome 3"/>
</dbReference>
<protein>
    <submittedName>
        <fullName evidence="1">Uncharacterized protein</fullName>
    </submittedName>
</protein>
<keyword evidence="2" id="KW-1185">Reference proteome</keyword>
<evidence type="ECO:0000313" key="1">
    <source>
        <dbReference type="EMBL" id="KAH7958693.1"/>
    </source>
</evidence>
<name>A0ACB8D2X8_DERSI</name>
<organism evidence="1 2">
    <name type="scientific">Dermacentor silvarum</name>
    <name type="common">Tick</name>
    <dbReference type="NCBI Taxonomy" id="543639"/>
    <lineage>
        <taxon>Eukaryota</taxon>
        <taxon>Metazoa</taxon>
        <taxon>Ecdysozoa</taxon>
        <taxon>Arthropoda</taxon>
        <taxon>Chelicerata</taxon>
        <taxon>Arachnida</taxon>
        <taxon>Acari</taxon>
        <taxon>Parasitiformes</taxon>
        <taxon>Ixodida</taxon>
        <taxon>Ixodoidea</taxon>
        <taxon>Ixodidae</taxon>
        <taxon>Rhipicephalinae</taxon>
        <taxon>Dermacentor</taxon>
    </lineage>
</organism>
<reference evidence="1" key="1">
    <citation type="submission" date="2020-05" db="EMBL/GenBank/DDBJ databases">
        <title>Large-scale comparative analyses of tick genomes elucidate their genetic diversity and vector capacities.</title>
        <authorList>
            <person name="Jia N."/>
            <person name="Wang J."/>
            <person name="Shi W."/>
            <person name="Du L."/>
            <person name="Sun Y."/>
            <person name="Zhan W."/>
            <person name="Jiang J."/>
            <person name="Wang Q."/>
            <person name="Zhang B."/>
            <person name="Ji P."/>
            <person name="Sakyi L.B."/>
            <person name="Cui X."/>
            <person name="Yuan T."/>
            <person name="Jiang B."/>
            <person name="Yang W."/>
            <person name="Lam T.T.-Y."/>
            <person name="Chang Q."/>
            <person name="Ding S."/>
            <person name="Wang X."/>
            <person name="Zhu J."/>
            <person name="Ruan X."/>
            <person name="Zhao L."/>
            <person name="Wei J."/>
            <person name="Que T."/>
            <person name="Du C."/>
            <person name="Cheng J."/>
            <person name="Dai P."/>
            <person name="Han X."/>
            <person name="Huang E."/>
            <person name="Gao Y."/>
            <person name="Liu J."/>
            <person name="Shao H."/>
            <person name="Ye R."/>
            <person name="Li L."/>
            <person name="Wei W."/>
            <person name="Wang X."/>
            <person name="Wang C."/>
            <person name="Yang T."/>
            <person name="Huo Q."/>
            <person name="Li W."/>
            <person name="Guo W."/>
            <person name="Chen H."/>
            <person name="Zhou L."/>
            <person name="Ni X."/>
            <person name="Tian J."/>
            <person name="Zhou Y."/>
            <person name="Sheng Y."/>
            <person name="Liu T."/>
            <person name="Pan Y."/>
            <person name="Xia L."/>
            <person name="Li J."/>
            <person name="Zhao F."/>
            <person name="Cao W."/>
        </authorList>
    </citation>
    <scope>NUCLEOTIDE SEQUENCE</scope>
    <source>
        <strain evidence="1">Dsil-2018</strain>
    </source>
</reference>
<comment type="caution">
    <text evidence="1">The sequence shown here is derived from an EMBL/GenBank/DDBJ whole genome shotgun (WGS) entry which is preliminary data.</text>
</comment>
<sequence length="325" mass="35783">MLVRQSTPPRTREGLRKSFSPQRLRHHCEISGISATAAALGGVGAAHAERVYQFPSDSAQYATWTKAVRRENFVPTKYTVVCEHHFHENGFVDSASYTDNMTGKLLRDGLLENQTAEYFETVFKIKIDGTRHLDELSCKMCPELDHFVCFSSLASGMGNVGQTNYGYANSAMERICELRAARGLPGLAIQWGAIADVGVFHEIMGDDATIAGTTPQRISSCITLMDQFLNQNHPVVSSCVKADLSTEGDSNKCDLVAVIARILGVKDPASLNHAICFSELGMDSLMAVEVRQAIERYIGLTLSMQEIRQLTMNVLQKLNESTRAN</sequence>